<name>A0A653F416_9MYCO</name>
<protein>
    <recommendedName>
        <fullName evidence="3">DUF5134 domain-containing protein</fullName>
    </recommendedName>
</protein>
<keyword evidence="1" id="KW-1133">Transmembrane helix</keyword>
<accession>A0A653F416</accession>
<feature type="transmembrane region" description="Helical" evidence="1">
    <location>
        <begin position="190"/>
        <end position="209"/>
    </location>
</feature>
<feature type="transmembrane region" description="Helical" evidence="1">
    <location>
        <begin position="40"/>
        <end position="57"/>
    </location>
</feature>
<dbReference type="Pfam" id="PF17197">
    <property type="entry name" value="DUF5134"/>
    <property type="match status" value="1"/>
</dbReference>
<gene>
    <name evidence="2" type="ORF">BIN_B_05568</name>
</gene>
<feature type="transmembrane region" description="Helical" evidence="1">
    <location>
        <begin position="63"/>
        <end position="84"/>
    </location>
</feature>
<dbReference type="AlphaFoldDB" id="A0A653F416"/>
<evidence type="ECO:0000313" key="2">
    <source>
        <dbReference type="EMBL" id="VTP04505.1"/>
    </source>
</evidence>
<proteinExistence type="predicted"/>
<evidence type="ECO:0008006" key="3">
    <source>
        <dbReference type="Google" id="ProtNLM"/>
    </source>
</evidence>
<evidence type="ECO:0000256" key="1">
    <source>
        <dbReference type="SAM" id="Phobius"/>
    </source>
</evidence>
<organism evidence="2">
    <name type="scientific">Mycobacterium riyadhense</name>
    <dbReference type="NCBI Taxonomy" id="486698"/>
    <lineage>
        <taxon>Bacteria</taxon>
        <taxon>Bacillati</taxon>
        <taxon>Actinomycetota</taxon>
        <taxon>Actinomycetes</taxon>
        <taxon>Mycobacteriales</taxon>
        <taxon>Mycobacteriaceae</taxon>
        <taxon>Mycobacterium</taxon>
    </lineage>
</organism>
<dbReference type="EMBL" id="LR589202">
    <property type="protein sequence ID" value="VTP04505.1"/>
    <property type="molecule type" value="Genomic_DNA"/>
</dbReference>
<reference evidence="2" key="1">
    <citation type="submission" date="2019-05" db="EMBL/GenBank/DDBJ databases">
        <authorList>
            <person name="Naeem R."/>
            <person name="Antony C."/>
            <person name="Guan Q."/>
        </authorList>
    </citation>
    <scope>NUCLEOTIDE SEQUENCE</scope>
    <source>
        <strain evidence="2">2</strain>
    </source>
</reference>
<dbReference type="InterPro" id="IPR033458">
    <property type="entry name" value="DUF5134"/>
</dbReference>
<keyword evidence="1" id="KW-0812">Transmembrane</keyword>
<feature type="transmembrane region" description="Helical" evidence="1">
    <location>
        <begin position="91"/>
        <end position="110"/>
    </location>
</feature>
<sequence>MIGDLALRWTVTVLFGASFAWHLYGLVAQRDRWICTIERLLHIVMCAAMVVMAWPAGMRLPTVGPMVFFLAAAVWFVLLAAHLFSGADGRLANGYHATMMAAVAWLYAVMTGGPLGSRGGAAGQAMASAPDMNMPGMDTSAAETADPGWITTLNWIAAIGFAGAAIYWLYRYFAQRRTNPGTNTARLWDWGTPCHAFMAAGMAIMFGVML</sequence>
<keyword evidence="1" id="KW-0472">Membrane</keyword>
<feature type="transmembrane region" description="Helical" evidence="1">
    <location>
        <begin position="6"/>
        <end position="28"/>
    </location>
</feature>
<feature type="transmembrane region" description="Helical" evidence="1">
    <location>
        <begin position="149"/>
        <end position="170"/>
    </location>
</feature>